<reference evidence="5" key="1">
    <citation type="journal article" date="2019" name="Int. J. Syst. Evol. Microbiol.">
        <title>The Global Catalogue of Microorganisms (GCM) 10K type strain sequencing project: providing services to taxonomists for standard genome sequencing and annotation.</title>
        <authorList>
            <consortium name="The Broad Institute Genomics Platform"/>
            <consortium name="The Broad Institute Genome Sequencing Center for Infectious Disease"/>
            <person name="Wu L."/>
            <person name="Ma J."/>
        </authorList>
    </citation>
    <scope>NUCLEOTIDE SEQUENCE [LARGE SCALE GENOMIC DNA]</scope>
    <source>
        <strain evidence="5">CGMCC 4.7106</strain>
    </source>
</reference>
<proteinExistence type="predicted"/>
<evidence type="ECO:0000256" key="2">
    <source>
        <dbReference type="ARBA" id="ARBA00023163"/>
    </source>
</evidence>
<sequence>MLRNVIASPFSPQNVQWCLAPHQHAPHQHAPLLLAWTDAGYSVLVPPGGLDLQVFESEVARARAARAEGDLQRASDVLHAALKLWRGPLCEGLVGPGLTAERERLGERRVDVLEDWIDLDLALGRTLEVVNELRLLVAQHPLRERLRVLLMLALYRSGRQAEALAAFHEARRHLLDELGVEPGPQLRRVHEQILAADPQLTTAPVVRRGRLPSPAQLPYGLPDFTGREAELARLDVLCAGGGSARPVVIHALAGMGGVGKTALAVHWALSTYLDRQGHWRDLKAVQLAALTAAERAGDRLGEALSHRGVARGCARLDEYDDADRHLRAALKLFNALGDKAGQAYTHRNLAALLEPQGRDAEALHHAQKALRLYRAVGHRAGEADTLNAVGWFHGRMGDHRQSLVCCEEALALHQMLDDLGGQAQTWESLGFAHHSLGDPGQAAACYDQALRLFRELGDRYNQATTLSRLGDVREATGAGDAALEAWNEALAILTEIGHAAAQQVKARLARHRAERAASPPLW</sequence>
<feature type="domain" description="Bacterial transcriptional activator" evidence="3">
    <location>
        <begin position="50"/>
        <end position="194"/>
    </location>
</feature>
<dbReference type="InterPro" id="IPR019734">
    <property type="entry name" value="TPR_rpt"/>
</dbReference>
<dbReference type="Proteomes" id="UP001596096">
    <property type="component" value="Unassembled WGS sequence"/>
</dbReference>
<keyword evidence="5" id="KW-1185">Reference proteome</keyword>
<dbReference type="PANTHER" id="PTHR35807:SF1">
    <property type="entry name" value="TRANSCRIPTIONAL REGULATOR REDD"/>
    <property type="match status" value="1"/>
</dbReference>
<dbReference type="RefSeq" id="WP_219543535.1">
    <property type="nucleotide sequence ID" value="NZ_JAHKRN010000004.1"/>
</dbReference>
<keyword evidence="2" id="KW-0804">Transcription</keyword>
<dbReference type="SMART" id="SM01043">
    <property type="entry name" value="BTAD"/>
    <property type="match status" value="1"/>
</dbReference>
<dbReference type="Pfam" id="PF13424">
    <property type="entry name" value="TPR_12"/>
    <property type="match status" value="2"/>
</dbReference>
<gene>
    <name evidence="4" type="ORF">ACFPUY_09420</name>
</gene>
<dbReference type="InterPro" id="IPR005158">
    <property type="entry name" value="BTAD"/>
</dbReference>
<dbReference type="PANTHER" id="PTHR35807">
    <property type="entry name" value="TRANSCRIPTIONAL REGULATOR REDD-RELATED"/>
    <property type="match status" value="1"/>
</dbReference>
<dbReference type="InterPro" id="IPR051677">
    <property type="entry name" value="AfsR-DnrI-RedD_regulator"/>
</dbReference>
<name>A0ABW1BQ31_9ACTN</name>
<dbReference type="EMBL" id="JBHSNW010000004">
    <property type="protein sequence ID" value="MFC5815300.1"/>
    <property type="molecule type" value="Genomic_DNA"/>
</dbReference>
<dbReference type="Pfam" id="PF03704">
    <property type="entry name" value="BTAD"/>
    <property type="match status" value="1"/>
</dbReference>
<evidence type="ECO:0000256" key="1">
    <source>
        <dbReference type="ARBA" id="ARBA00023015"/>
    </source>
</evidence>
<evidence type="ECO:0000259" key="3">
    <source>
        <dbReference type="SMART" id="SM01043"/>
    </source>
</evidence>
<organism evidence="4 5">
    <name type="scientific">Nonomuraea harbinensis</name>
    <dbReference type="NCBI Taxonomy" id="1286938"/>
    <lineage>
        <taxon>Bacteria</taxon>
        <taxon>Bacillati</taxon>
        <taxon>Actinomycetota</taxon>
        <taxon>Actinomycetes</taxon>
        <taxon>Streptosporangiales</taxon>
        <taxon>Streptosporangiaceae</taxon>
        <taxon>Nonomuraea</taxon>
    </lineage>
</organism>
<dbReference type="SMART" id="SM00028">
    <property type="entry name" value="TPR"/>
    <property type="match status" value="6"/>
</dbReference>
<evidence type="ECO:0000313" key="5">
    <source>
        <dbReference type="Proteomes" id="UP001596096"/>
    </source>
</evidence>
<protein>
    <submittedName>
        <fullName evidence="4">BTAD domain-containing putative transcriptional regulator</fullName>
    </submittedName>
</protein>
<keyword evidence="1" id="KW-0805">Transcription regulation</keyword>
<evidence type="ECO:0000313" key="4">
    <source>
        <dbReference type="EMBL" id="MFC5815300.1"/>
    </source>
</evidence>
<accession>A0ABW1BQ31</accession>
<dbReference type="CDD" id="cd15831">
    <property type="entry name" value="BTAD"/>
    <property type="match status" value="1"/>
</dbReference>
<comment type="caution">
    <text evidence="4">The sequence shown here is derived from an EMBL/GenBank/DDBJ whole genome shotgun (WGS) entry which is preliminary data.</text>
</comment>